<dbReference type="GO" id="GO:0005739">
    <property type="term" value="C:mitochondrion"/>
    <property type="evidence" value="ECO:0007669"/>
    <property type="project" value="TreeGrafter"/>
</dbReference>
<dbReference type="AlphaFoldDB" id="A0A430Q1P8"/>
<reference evidence="2 4" key="1">
    <citation type="journal article" date="2019" name="PLoS Pathog.">
        <title>Genome sequence of the bovine parasite Schistosoma bovis Tanzania.</title>
        <authorList>
            <person name="Oey H."/>
            <person name="Zakrzewski M."/>
            <person name="Gobert G."/>
            <person name="Gravermann K."/>
            <person name="Stoye J."/>
            <person name="Jones M."/>
            <person name="Mcmanus D."/>
            <person name="Krause L."/>
        </authorList>
    </citation>
    <scope>NUCLEOTIDE SEQUENCE [LARGE SCALE GENOMIC DNA]</scope>
    <source>
        <strain evidence="2 4">TAN1997</strain>
    </source>
</reference>
<dbReference type="STRING" id="6184.A0A430Q1P8"/>
<name>A0A430Q1P8_SCHBO</name>
<feature type="transmembrane region" description="Helical" evidence="1">
    <location>
        <begin position="91"/>
        <end position="117"/>
    </location>
</feature>
<dbReference type="InterPro" id="IPR036714">
    <property type="entry name" value="SDH_sf"/>
</dbReference>
<dbReference type="GO" id="GO:0006121">
    <property type="term" value="P:mitochondrial electron transport, succinate to ubiquinone"/>
    <property type="evidence" value="ECO:0007669"/>
    <property type="project" value="TreeGrafter"/>
</dbReference>
<evidence type="ECO:0000256" key="1">
    <source>
        <dbReference type="SAM" id="Phobius"/>
    </source>
</evidence>
<proteinExistence type="predicted"/>
<keyword evidence="1" id="KW-0812">Transmembrane</keyword>
<dbReference type="SUPFAM" id="SSF109910">
    <property type="entry name" value="YgfY-like"/>
    <property type="match status" value="1"/>
</dbReference>
<dbReference type="EMBL" id="QMKO01003261">
    <property type="protein sequence ID" value="RTG81612.1"/>
    <property type="molecule type" value="Genomic_DNA"/>
</dbReference>
<dbReference type="GO" id="GO:0006099">
    <property type="term" value="P:tricarboxylic acid cycle"/>
    <property type="evidence" value="ECO:0007669"/>
    <property type="project" value="TreeGrafter"/>
</dbReference>
<keyword evidence="1" id="KW-0472">Membrane</keyword>
<evidence type="ECO:0000313" key="2">
    <source>
        <dbReference type="EMBL" id="RTG81612.1"/>
    </source>
</evidence>
<dbReference type="GO" id="GO:0034553">
    <property type="term" value="P:mitochondrial respiratory chain complex II assembly"/>
    <property type="evidence" value="ECO:0007669"/>
    <property type="project" value="TreeGrafter"/>
</dbReference>
<sequence length="155" mass="18594">MWDKNRRPRFVPQSIRTFTCFNENRIPFTLKGPEWQHSVPGNFGFSLKNNVIDDVQLRSTNQVSTTETDDVRRARLLYQSRKRGNLENGILLSYIIFQNCYISFLNYHLLYFLYMYLLKEAKEAPKYFQTDVLQLLQEHCQNNKNELRNEQPSLY</sequence>
<keyword evidence="1" id="KW-1133">Transmembrane helix</keyword>
<dbReference type="Proteomes" id="UP000290809">
    <property type="component" value="Unassembled WGS sequence"/>
</dbReference>
<evidence type="ECO:0000313" key="3">
    <source>
        <dbReference type="EMBL" id="RTG84297.1"/>
    </source>
</evidence>
<dbReference type="EMBL" id="QMKO01002212">
    <property type="protein sequence ID" value="RTG84297.1"/>
    <property type="molecule type" value="Genomic_DNA"/>
</dbReference>
<keyword evidence="4" id="KW-1185">Reference proteome</keyword>
<gene>
    <name evidence="2" type="ORF">DC041_0000988</name>
    <name evidence="3" type="ORF">DC041_0007830</name>
</gene>
<dbReference type="PANTHER" id="PTHR12469:SF2">
    <property type="entry name" value="SUCCINATE DEHYDROGENASE ASSEMBLY FACTOR 2, MITOCHONDRIAL"/>
    <property type="match status" value="1"/>
</dbReference>
<accession>A0A430Q1P8</accession>
<protein>
    <submittedName>
        <fullName evidence="2">Succinate dehydrogenase assembly factor 2</fullName>
    </submittedName>
</protein>
<organism evidence="2 4">
    <name type="scientific">Schistosoma bovis</name>
    <name type="common">Blood fluke</name>
    <dbReference type="NCBI Taxonomy" id="6184"/>
    <lineage>
        <taxon>Eukaryota</taxon>
        <taxon>Metazoa</taxon>
        <taxon>Spiralia</taxon>
        <taxon>Lophotrochozoa</taxon>
        <taxon>Platyhelminthes</taxon>
        <taxon>Trematoda</taxon>
        <taxon>Digenea</taxon>
        <taxon>Strigeidida</taxon>
        <taxon>Schistosomatoidea</taxon>
        <taxon>Schistosomatidae</taxon>
        <taxon>Schistosoma</taxon>
    </lineage>
</organism>
<dbReference type="PANTHER" id="PTHR12469">
    <property type="entry name" value="PROTEIN EMI5 HOMOLOG, MITOCHONDRIAL"/>
    <property type="match status" value="1"/>
</dbReference>
<comment type="caution">
    <text evidence="2">The sequence shown here is derived from an EMBL/GenBank/DDBJ whole genome shotgun (WGS) entry which is preliminary data.</text>
</comment>
<dbReference type="Gene3D" id="1.10.150.250">
    <property type="entry name" value="Flavinator of succinate dehydrogenase"/>
    <property type="match status" value="1"/>
</dbReference>
<evidence type="ECO:0000313" key="4">
    <source>
        <dbReference type="Proteomes" id="UP000290809"/>
    </source>
</evidence>